<comment type="subcellular location">
    <subcellularLocation>
        <location evidence="5">Mitochondrion</location>
    </subcellularLocation>
</comment>
<dbReference type="EC" id="6.3.5.7" evidence="5"/>
<organism evidence="7 8">
    <name type="scientific">Allomyces macrogynus (strain ATCC 38327)</name>
    <name type="common">Allomyces javanicus var. macrogynus</name>
    <dbReference type="NCBI Taxonomy" id="578462"/>
    <lineage>
        <taxon>Eukaryota</taxon>
        <taxon>Fungi</taxon>
        <taxon>Fungi incertae sedis</taxon>
        <taxon>Blastocladiomycota</taxon>
        <taxon>Blastocladiomycetes</taxon>
        <taxon>Blastocladiales</taxon>
        <taxon>Blastocladiaceae</taxon>
        <taxon>Allomyces</taxon>
    </lineage>
</organism>
<dbReference type="GO" id="GO:0070681">
    <property type="term" value="P:glutaminyl-tRNAGln biosynthesis via transamidation"/>
    <property type="evidence" value="ECO:0007669"/>
    <property type="project" value="UniProtKB-UniRule"/>
</dbReference>
<evidence type="ECO:0000259" key="6">
    <source>
        <dbReference type="Pfam" id="PF01425"/>
    </source>
</evidence>
<comment type="function">
    <text evidence="5">Allows the formation of correctly charged Gln-tRNA(Gln) through the transamidation of misacylated Glu-tRNA(Gln) in the mitochondria. The reaction takes place in the presence of glutamine and ATP through an activated gamma-phospho-Glu-tRNA(Gln).</text>
</comment>
<keyword evidence="5" id="KW-0496">Mitochondrion</keyword>
<evidence type="ECO:0000313" key="7">
    <source>
        <dbReference type="EMBL" id="KNE61695.1"/>
    </source>
</evidence>
<dbReference type="OMA" id="DSKDATC"/>
<keyword evidence="8" id="KW-1185">Reference proteome</keyword>
<dbReference type="GO" id="GO:0005524">
    <property type="term" value="F:ATP binding"/>
    <property type="evidence" value="ECO:0007669"/>
    <property type="project" value="UniProtKB-KW"/>
</dbReference>
<dbReference type="GO" id="GO:0032543">
    <property type="term" value="P:mitochondrial translation"/>
    <property type="evidence" value="ECO:0007669"/>
    <property type="project" value="UniProtKB-UniRule"/>
</dbReference>
<reference evidence="7 8" key="2">
    <citation type="submission" date="2009-11" db="EMBL/GenBank/DDBJ databases">
        <title>The Genome Sequence of Allomyces macrogynus strain ATCC 38327.</title>
        <authorList>
            <consortium name="The Broad Institute Genome Sequencing Platform"/>
            <person name="Russ C."/>
            <person name="Cuomo C."/>
            <person name="Shea T."/>
            <person name="Young S.K."/>
            <person name="Zeng Q."/>
            <person name="Koehrsen M."/>
            <person name="Haas B."/>
            <person name="Borodovsky M."/>
            <person name="Guigo R."/>
            <person name="Alvarado L."/>
            <person name="Berlin A."/>
            <person name="Borenstein D."/>
            <person name="Chen Z."/>
            <person name="Engels R."/>
            <person name="Freedman E."/>
            <person name="Gellesch M."/>
            <person name="Goldberg J."/>
            <person name="Griggs A."/>
            <person name="Gujja S."/>
            <person name="Heiman D."/>
            <person name="Hepburn T."/>
            <person name="Howarth C."/>
            <person name="Jen D."/>
            <person name="Larson L."/>
            <person name="Lewis B."/>
            <person name="Mehta T."/>
            <person name="Park D."/>
            <person name="Pearson M."/>
            <person name="Roberts A."/>
            <person name="Saif S."/>
            <person name="Shenoy N."/>
            <person name="Sisk P."/>
            <person name="Stolte C."/>
            <person name="Sykes S."/>
            <person name="Walk T."/>
            <person name="White J."/>
            <person name="Yandava C."/>
            <person name="Burger G."/>
            <person name="Gray M.W."/>
            <person name="Holland P.W.H."/>
            <person name="King N."/>
            <person name="Lang F.B.F."/>
            <person name="Roger A.J."/>
            <person name="Ruiz-Trillo I."/>
            <person name="Lander E."/>
            <person name="Nusbaum C."/>
        </authorList>
    </citation>
    <scope>NUCLEOTIDE SEQUENCE [LARGE SCALE GENOMIC DNA]</scope>
    <source>
        <strain evidence="7 8">ATCC 38327</strain>
    </source>
</reference>
<comment type="similarity">
    <text evidence="5">Belongs to the amidase family. GatA subfamily.</text>
</comment>
<dbReference type="eggNOG" id="KOG1211">
    <property type="taxonomic scope" value="Eukaryota"/>
</dbReference>
<comment type="subunit">
    <text evidence="5">Subunit of the heterotrimeric GatCAB amidotransferase (AdT) complex, composed of A, B and C subunits.</text>
</comment>
<name>A0A0L0SH48_ALLM3</name>
<evidence type="ECO:0000256" key="5">
    <source>
        <dbReference type="HAMAP-Rule" id="MF_03150"/>
    </source>
</evidence>
<feature type="domain" description="Amidase" evidence="6">
    <location>
        <begin position="24"/>
        <end position="445"/>
    </location>
</feature>
<comment type="catalytic activity">
    <reaction evidence="5">
        <text>L-glutamyl-tRNA(Gln) + L-glutamine + ATP + H2O = L-glutaminyl-tRNA(Gln) + L-glutamate + ADP + phosphate + H(+)</text>
        <dbReference type="Rhea" id="RHEA:17521"/>
        <dbReference type="Rhea" id="RHEA-COMP:9681"/>
        <dbReference type="Rhea" id="RHEA-COMP:9684"/>
        <dbReference type="ChEBI" id="CHEBI:15377"/>
        <dbReference type="ChEBI" id="CHEBI:15378"/>
        <dbReference type="ChEBI" id="CHEBI:29985"/>
        <dbReference type="ChEBI" id="CHEBI:30616"/>
        <dbReference type="ChEBI" id="CHEBI:43474"/>
        <dbReference type="ChEBI" id="CHEBI:58359"/>
        <dbReference type="ChEBI" id="CHEBI:78520"/>
        <dbReference type="ChEBI" id="CHEBI:78521"/>
        <dbReference type="ChEBI" id="CHEBI:456216"/>
        <dbReference type="EC" id="6.3.5.7"/>
    </reaction>
</comment>
<dbReference type="PANTHER" id="PTHR11895">
    <property type="entry name" value="TRANSAMIDASE"/>
    <property type="match status" value="1"/>
</dbReference>
<dbReference type="Pfam" id="PF01425">
    <property type="entry name" value="Amidase"/>
    <property type="match status" value="1"/>
</dbReference>
<evidence type="ECO:0000256" key="4">
    <source>
        <dbReference type="ARBA" id="ARBA00022917"/>
    </source>
</evidence>
<keyword evidence="1 5" id="KW-0436">Ligase</keyword>
<dbReference type="HAMAP" id="MF_00120">
    <property type="entry name" value="GatA"/>
    <property type="match status" value="1"/>
</dbReference>
<dbReference type="GO" id="GO:0016740">
    <property type="term" value="F:transferase activity"/>
    <property type="evidence" value="ECO:0007669"/>
    <property type="project" value="UniProtKB-KW"/>
</dbReference>
<dbReference type="GO" id="GO:0005739">
    <property type="term" value="C:mitochondrion"/>
    <property type="evidence" value="ECO:0007669"/>
    <property type="project" value="UniProtKB-SubCell"/>
</dbReference>
<sequence>MSVARSILAIRTALHAGRLTPHAVIESALVAISQHNPSCNALVHVASESHLLSEAAEAAERYRSGTPRALEGIPVAVKDNFVTSDMPTTCASAVLEGYSSPFDATAVRSLREAGAIVVGKANMDEFGMGSFNTNSVHGAAVQPGSEGRVAGGSSGGSAVAVKTGMALAAIGSDTGGSVRLPAAYCGIVGLKPSYGSISRFGLVPYANSLDTVGVLANNVADAALLHDILAHPDPNDMTCLPAPPSTKRNLRRPLTIGVPAEYNQVQLDPAVRDTWSRALTAFEAAGADVVPVQLPSTVPALAAYYVLAPAEAASNLAKYDGVRYGRARDMFGDEVIRRVLVGTFALSAGAHESYYVHAQRLRRQVVDEFQAAFAHVDAMVCPAALTAQAPTLDEVKHPRSGGSEYVTDVFTVPASLAGLPAVVVPAWDGVGLQVLGKWGDAAMVLDVAERLERMVVLGDDGGVDGEGWAEF</sequence>
<evidence type="ECO:0000256" key="1">
    <source>
        <dbReference type="ARBA" id="ARBA00022598"/>
    </source>
</evidence>
<accession>A0A0L0SH48</accession>
<dbReference type="Gene3D" id="3.90.1300.10">
    <property type="entry name" value="Amidase signature (AS) domain"/>
    <property type="match status" value="1"/>
</dbReference>
<proteinExistence type="inferred from homology"/>
<evidence type="ECO:0000313" key="8">
    <source>
        <dbReference type="Proteomes" id="UP000054350"/>
    </source>
</evidence>
<dbReference type="GO" id="GO:0050567">
    <property type="term" value="F:glutaminyl-tRNA synthase (glutamine-hydrolyzing) activity"/>
    <property type="evidence" value="ECO:0007669"/>
    <property type="project" value="UniProtKB-UniRule"/>
</dbReference>
<keyword evidence="2 5" id="KW-0547">Nucleotide-binding</keyword>
<dbReference type="EMBL" id="GG745338">
    <property type="protein sequence ID" value="KNE61695.1"/>
    <property type="molecule type" value="Genomic_DNA"/>
</dbReference>
<dbReference type="InterPro" id="IPR023631">
    <property type="entry name" value="Amidase_dom"/>
</dbReference>
<keyword evidence="7" id="KW-0808">Transferase</keyword>
<dbReference type="SUPFAM" id="SSF75304">
    <property type="entry name" value="Amidase signature (AS) enzymes"/>
    <property type="match status" value="1"/>
</dbReference>
<protein>
    <recommendedName>
        <fullName evidence="5">Glutamyl-tRNA(Gln) amidotransferase subunit A, mitochondrial</fullName>
        <shortName evidence="5">Glu-AdT subunit A</shortName>
        <ecNumber evidence="5">6.3.5.7</ecNumber>
    </recommendedName>
</protein>
<dbReference type="OrthoDB" id="421993at2759"/>
<feature type="active site" description="Charge relay system" evidence="5">
    <location>
        <position position="153"/>
    </location>
</feature>
<dbReference type="PANTHER" id="PTHR11895:SF7">
    <property type="entry name" value="GLUTAMYL-TRNA(GLN) AMIDOTRANSFERASE SUBUNIT A, MITOCHONDRIAL"/>
    <property type="match status" value="1"/>
</dbReference>
<dbReference type="GO" id="GO:0030956">
    <property type="term" value="C:glutamyl-tRNA(Gln) amidotransferase complex"/>
    <property type="evidence" value="ECO:0007669"/>
    <property type="project" value="UniProtKB-UniRule"/>
</dbReference>
<gene>
    <name evidence="7" type="ORF">AMAG_06497</name>
</gene>
<keyword evidence="4 5" id="KW-0648">Protein biosynthesis</keyword>
<dbReference type="InterPro" id="IPR036928">
    <property type="entry name" value="AS_sf"/>
</dbReference>
<dbReference type="AlphaFoldDB" id="A0A0L0SH48"/>
<keyword evidence="3 5" id="KW-0067">ATP-binding</keyword>
<evidence type="ECO:0000256" key="2">
    <source>
        <dbReference type="ARBA" id="ARBA00022741"/>
    </source>
</evidence>
<dbReference type="Proteomes" id="UP000054350">
    <property type="component" value="Unassembled WGS sequence"/>
</dbReference>
<feature type="active site" description="Charge relay system" evidence="5">
    <location>
        <position position="78"/>
    </location>
</feature>
<dbReference type="STRING" id="578462.A0A0L0SH48"/>
<reference evidence="7 8" key="1">
    <citation type="submission" date="2009-11" db="EMBL/GenBank/DDBJ databases">
        <title>Annotation of Allomyces macrogynus ATCC 38327.</title>
        <authorList>
            <consortium name="The Broad Institute Genome Sequencing Platform"/>
            <person name="Russ C."/>
            <person name="Cuomo C."/>
            <person name="Burger G."/>
            <person name="Gray M.W."/>
            <person name="Holland P.W.H."/>
            <person name="King N."/>
            <person name="Lang F.B.F."/>
            <person name="Roger A.J."/>
            <person name="Ruiz-Trillo I."/>
            <person name="Young S.K."/>
            <person name="Zeng Q."/>
            <person name="Gargeya S."/>
            <person name="Fitzgerald M."/>
            <person name="Haas B."/>
            <person name="Abouelleil A."/>
            <person name="Alvarado L."/>
            <person name="Arachchi H.M."/>
            <person name="Berlin A."/>
            <person name="Chapman S.B."/>
            <person name="Gearin G."/>
            <person name="Goldberg J."/>
            <person name="Griggs A."/>
            <person name="Gujja S."/>
            <person name="Hansen M."/>
            <person name="Heiman D."/>
            <person name="Howarth C."/>
            <person name="Larimer J."/>
            <person name="Lui A."/>
            <person name="MacDonald P.J.P."/>
            <person name="McCowen C."/>
            <person name="Montmayeur A."/>
            <person name="Murphy C."/>
            <person name="Neiman D."/>
            <person name="Pearson M."/>
            <person name="Priest M."/>
            <person name="Roberts A."/>
            <person name="Saif S."/>
            <person name="Shea T."/>
            <person name="Sisk P."/>
            <person name="Stolte C."/>
            <person name="Sykes S."/>
            <person name="Wortman J."/>
            <person name="Nusbaum C."/>
            <person name="Birren B."/>
        </authorList>
    </citation>
    <scope>NUCLEOTIDE SEQUENCE [LARGE SCALE GENOMIC DNA]</scope>
    <source>
        <strain evidence="7 8">ATCC 38327</strain>
    </source>
</reference>
<feature type="active site" description="Acyl-ester intermediate" evidence="5">
    <location>
        <position position="177"/>
    </location>
</feature>
<dbReference type="InterPro" id="IPR000120">
    <property type="entry name" value="Amidase"/>
</dbReference>
<evidence type="ECO:0000256" key="3">
    <source>
        <dbReference type="ARBA" id="ARBA00022840"/>
    </source>
</evidence>
<dbReference type="InterPro" id="IPR004412">
    <property type="entry name" value="GatA"/>
</dbReference>
<dbReference type="VEuPathDB" id="FungiDB:AMAG_06497"/>